<dbReference type="Pfam" id="PF01529">
    <property type="entry name" value="DHHC"/>
    <property type="match status" value="1"/>
</dbReference>
<dbReference type="PANTHER" id="PTHR22883">
    <property type="entry name" value="ZINC FINGER DHHC DOMAIN CONTAINING PROTEIN"/>
    <property type="match status" value="1"/>
</dbReference>
<feature type="region of interest" description="Disordered" evidence="12">
    <location>
        <begin position="482"/>
        <end position="503"/>
    </location>
</feature>
<proteinExistence type="inferred from homology"/>
<comment type="similarity">
    <text evidence="9">Belongs to the DHHC palmitoyltransferase family. ERF2/ZDHHC9 subfamily.</text>
</comment>
<sequence>MAPSDSASQPPAADHSHPQHAPDLTQVPRLPPVGPPSIISSRMTDIASEDGEFDADHENASQAASHAHSHSQTYSQMRSVAGTPTNKRRSFLASEIASRPGTALTGTSGRAWSGAQPLRVHHLTSTAGAAHGPMQHRGSIGGGSTITAHTTLSRSGSRSQNTRTHVPSVANQAFFHPMSSQKLQAQRAGAAGRRASETPSMHSVGTSATSVAAANFSAGLARIGNTAGAEVHEAQPPPSRGTEWTEQETLDRLTATTSPTGHRHQGSMSESLKPLQRRRDRDTELSVDTSRQYATSKTTQAVRAQILSPAKTPRSFRSSLFIPTGGGGGGGAGQNRDTTGAEKLSSAAPSESHIDEDDKDDDEGKRHPQPVKSLDHARRRRVRRMRRRQRQQQQKEAGKVYEYFDGNTVFCLRGRLQNTHAKPINIATGVLVALPMGLFLGFSAPWLWSNVSPAIPLTFAYVAYLCLSSFLRASTSDPGILPRNLHPFPPNESDDPNRPQPPTNDWVLVKSAEAATAAMEVPVKHCRTCNIWRPPRAHHCRLCDNCIEGHDHHCVWLNNCVGRRNYRFFFTFVSSAALLSLYMVGACLAHLLLYRSRNHVSFGHAINKFPVSFAMVIYGFLAALYPLALMGYHIFLMARGETTREYINSHKFPKSERYRAFTQGSAWRNWMAVLCRPRPPTFYQFKKYYVPGDQRLSAHRKNHRKRDSVELQNVRPVDAQAGPGTGAGVGAMHTPTGFQGPAALRAEQEQKT</sequence>
<dbReference type="AlphaFoldDB" id="A0A0F4ZAM3"/>
<keyword evidence="8 11" id="KW-0012">Acyltransferase</keyword>
<protein>
    <recommendedName>
        <fullName evidence="11">Palmitoyltransferase</fullName>
        <ecNumber evidence="11">2.3.1.225</ecNumber>
    </recommendedName>
</protein>
<evidence type="ECO:0000256" key="1">
    <source>
        <dbReference type="ARBA" id="ARBA00004127"/>
    </source>
</evidence>
<feature type="transmembrane region" description="Helical" evidence="11">
    <location>
        <begin position="568"/>
        <end position="593"/>
    </location>
</feature>
<keyword evidence="7" id="KW-0449">Lipoprotein</keyword>
<feature type="region of interest" description="Disordered" evidence="12">
    <location>
        <begin position="128"/>
        <end position="164"/>
    </location>
</feature>
<feature type="region of interest" description="Disordered" evidence="12">
    <location>
        <begin position="696"/>
        <end position="752"/>
    </location>
</feature>
<evidence type="ECO:0000256" key="3">
    <source>
        <dbReference type="ARBA" id="ARBA00022692"/>
    </source>
</evidence>
<evidence type="ECO:0000256" key="11">
    <source>
        <dbReference type="RuleBase" id="RU079119"/>
    </source>
</evidence>
<keyword evidence="2 11" id="KW-0808">Transferase</keyword>
<dbReference type="GO" id="GO:0005794">
    <property type="term" value="C:Golgi apparatus"/>
    <property type="evidence" value="ECO:0007669"/>
    <property type="project" value="TreeGrafter"/>
</dbReference>
<dbReference type="OrthoDB" id="9909019at2759"/>
<feature type="domain" description="Palmitoyltransferase DHHC" evidence="13">
    <location>
        <begin position="524"/>
        <end position="649"/>
    </location>
</feature>
<evidence type="ECO:0000313" key="15">
    <source>
        <dbReference type="Proteomes" id="UP000033483"/>
    </source>
</evidence>
<feature type="transmembrane region" description="Helical" evidence="11">
    <location>
        <begin position="613"/>
        <end position="635"/>
    </location>
</feature>
<dbReference type="Proteomes" id="UP000033483">
    <property type="component" value="Unassembled WGS sequence"/>
</dbReference>
<feature type="region of interest" description="Disordered" evidence="12">
    <location>
        <begin position="256"/>
        <end position="398"/>
    </location>
</feature>
<keyword evidence="6" id="KW-0564">Palmitate</keyword>
<gene>
    <name evidence="14" type="ORF">TD95_001443</name>
</gene>
<reference evidence="14 15" key="1">
    <citation type="submission" date="2015-03" db="EMBL/GenBank/DDBJ databases">
        <authorList>
            <person name="Radwan O."/>
            <person name="Al-Naeli F.A."/>
            <person name="Rendon G.A."/>
            <person name="Fields C."/>
        </authorList>
    </citation>
    <scope>NUCLEOTIDE SEQUENCE [LARGE SCALE GENOMIC DNA]</scope>
    <source>
        <strain evidence="14">CR-DP1</strain>
    </source>
</reference>
<feature type="compositionally biased region" description="Low complexity" evidence="12">
    <location>
        <begin position="60"/>
        <end position="72"/>
    </location>
</feature>
<feature type="compositionally biased region" description="Polar residues" evidence="12">
    <location>
        <begin position="286"/>
        <end position="302"/>
    </location>
</feature>
<feature type="transmembrane region" description="Helical" evidence="11">
    <location>
        <begin position="454"/>
        <end position="473"/>
    </location>
</feature>
<keyword evidence="15" id="KW-1185">Reference proteome</keyword>
<feature type="compositionally biased region" description="Low complexity" evidence="12">
    <location>
        <begin position="1"/>
        <end position="13"/>
    </location>
</feature>
<dbReference type="GO" id="GO:0005783">
    <property type="term" value="C:endoplasmic reticulum"/>
    <property type="evidence" value="ECO:0007669"/>
    <property type="project" value="TreeGrafter"/>
</dbReference>
<keyword evidence="4 11" id="KW-1133">Transmembrane helix</keyword>
<feature type="compositionally biased region" description="Basic residues" evidence="12">
    <location>
        <begin position="377"/>
        <end position="390"/>
    </location>
</feature>
<feature type="compositionally biased region" description="Polar residues" evidence="12">
    <location>
        <begin position="73"/>
        <end position="84"/>
    </location>
</feature>
<evidence type="ECO:0000259" key="13">
    <source>
        <dbReference type="Pfam" id="PF01529"/>
    </source>
</evidence>
<evidence type="ECO:0000256" key="10">
    <source>
        <dbReference type="ARBA" id="ARBA00048048"/>
    </source>
</evidence>
<organism evidence="14 15">
    <name type="scientific">Thielaviopsis punctulata</name>
    <dbReference type="NCBI Taxonomy" id="72032"/>
    <lineage>
        <taxon>Eukaryota</taxon>
        <taxon>Fungi</taxon>
        <taxon>Dikarya</taxon>
        <taxon>Ascomycota</taxon>
        <taxon>Pezizomycotina</taxon>
        <taxon>Sordariomycetes</taxon>
        <taxon>Hypocreomycetidae</taxon>
        <taxon>Microascales</taxon>
        <taxon>Ceratocystidaceae</taxon>
        <taxon>Thielaviopsis</taxon>
    </lineage>
</organism>
<name>A0A0F4ZAM3_9PEZI</name>
<dbReference type="GO" id="GO:0006612">
    <property type="term" value="P:protein targeting to membrane"/>
    <property type="evidence" value="ECO:0007669"/>
    <property type="project" value="TreeGrafter"/>
</dbReference>
<evidence type="ECO:0000256" key="7">
    <source>
        <dbReference type="ARBA" id="ARBA00023288"/>
    </source>
</evidence>
<dbReference type="PANTHER" id="PTHR22883:SF43">
    <property type="entry name" value="PALMITOYLTRANSFERASE APP"/>
    <property type="match status" value="1"/>
</dbReference>
<feature type="region of interest" description="Disordered" evidence="12">
    <location>
        <begin position="1"/>
        <end position="84"/>
    </location>
</feature>
<evidence type="ECO:0000256" key="9">
    <source>
        <dbReference type="ARBA" id="ARBA00023463"/>
    </source>
</evidence>
<evidence type="ECO:0000256" key="4">
    <source>
        <dbReference type="ARBA" id="ARBA00022989"/>
    </source>
</evidence>
<keyword evidence="5 11" id="KW-0472">Membrane</keyword>
<dbReference type="EMBL" id="LAEV01001629">
    <property type="protein sequence ID" value="KKA27587.1"/>
    <property type="molecule type" value="Genomic_DNA"/>
</dbReference>
<feature type="compositionally biased region" description="Gly residues" evidence="12">
    <location>
        <begin position="324"/>
        <end position="333"/>
    </location>
</feature>
<evidence type="ECO:0000256" key="8">
    <source>
        <dbReference type="ARBA" id="ARBA00023315"/>
    </source>
</evidence>
<evidence type="ECO:0000256" key="12">
    <source>
        <dbReference type="SAM" id="MobiDB-lite"/>
    </source>
</evidence>
<accession>A0A0F4ZAM3</accession>
<dbReference type="InterPro" id="IPR039859">
    <property type="entry name" value="PFA4/ZDH16/20/ERF2-like"/>
</dbReference>
<keyword evidence="3 11" id="KW-0812">Transmembrane</keyword>
<evidence type="ECO:0000313" key="14">
    <source>
        <dbReference type="EMBL" id="KKA27587.1"/>
    </source>
</evidence>
<evidence type="ECO:0000256" key="6">
    <source>
        <dbReference type="ARBA" id="ARBA00023139"/>
    </source>
</evidence>
<feature type="region of interest" description="Disordered" evidence="12">
    <location>
        <begin position="179"/>
        <end position="206"/>
    </location>
</feature>
<dbReference type="GO" id="GO:0019706">
    <property type="term" value="F:protein-cysteine S-palmitoyltransferase activity"/>
    <property type="evidence" value="ECO:0007669"/>
    <property type="project" value="UniProtKB-EC"/>
</dbReference>
<comment type="catalytic activity">
    <reaction evidence="10 11">
        <text>L-cysteinyl-[protein] + hexadecanoyl-CoA = S-hexadecanoyl-L-cysteinyl-[protein] + CoA</text>
        <dbReference type="Rhea" id="RHEA:36683"/>
        <dbReference type="Rhea" id="RHEA-COMP:10131"/>
        <dbReference type="Rhea" id="RHEA-COMP:11032"/>
        <dbReference type="ChEBI" id="CHEBI:29950"/>
        <dbReference type="ChEBI" id="CHEBI:57287"/>
        <dbReference type="ChEBI" id="CHEBI:57379"/>
        <dbReference type="ChEBI" id="CHEBI:74151"/>
        <dbReference type="EC" id="2.3.1.225"/>
    </reaction>
</comment>
<feature type="compositionally biased region" description="Polar residues" evidence="12">
    <location>
        <begin position="256"/>
        <end position="270"/>
    </location>
</feature>
<feature type="compositionally biased region" description="Basic residues" evidence="12">
    <location>
        <begin position="697"/>
        <end position="706"/>
    </location>
</feature>
<evidence type="ECO:0000256" key="2">
    <source>
        <dbReference type="ARBA" id="ARBA00022679"/>
    </source>
</evidence>
<dbReference type="PROSITE" id="PS50216">
    <property type="entry name" value="DHHC"/>
    <property type="match status" value="1"/>
</dbReference>
<comment type="subcellular location">
    <subcellularLocation>
        <location evidence="1">Endomembrane system</location>
        <topology evidence="1">Multi-pass membrane protein</topology>
    </subcellularLocation>
</comment>
<dbReference type="EC" id="2.3.1.225" evidence="11"/>
<comment type="caution">
    <text evidence="14">The sequence shown here is derived from an EMBL/GenBank/DDBJ whole genome shotgun (WGS) entry which is preliminary data.</text>
</comment>
<comment type="domain">
    <text evidence="11">The DHHC domain is required for palmitoyltransferase activity.</text>
</comment>
<dbReference type="InterPro" id="IPR001594">
    <property type="entry name" value="Palmitoyltrfase_DHHC"/>
</dbReference>
<feature type="compositionally biased region" description="Low complexity" evidence="12">
    <location>
        <begin position="184"/>
        <end position="193"/>
    </location>
</feature>
<evidence type="ECO:0000256" key="5">
    <source>
        <dbReference type="ARBA" id="ARBA00023136"/>
    </source>
</evidence>
<feature type="compositionally biased region" description="Polar residues" evidence="12">
    <location>
        <begin position="145"/>
        <end position="164"/>
    </location>
</feature>